<name>A0A8H7PR54_MORIS</name>
<dbReference type="InterPro" id="IPR026832">
    <property type="entry name" value="Asteroid"/>
</dbReference>
<protein>
    <recommendedName>
        <fullName evidence="3">Asteroid domain-containing protein</fullName>
    </recommendedName>
</protein>
<dbReference type="PANTHER" id="PTHR15665">
    <property type="entry name" value="ASTEROID PROTEIN"/>
    <property type="match status" value="1"/>
</dbReference>
<evidence type="ECO:0000313" key="4">
    <source>
        <dbReference type="EMBL" id="KAG2178260.1"/>
    </source>
</evidence>
<proteinExistence type="inferred from homology"/>
<gene>
    <name evidence="4" type="ORF">INT43_003513</name>
</gene>
<dbReference type="PANTHER" id="PTHR15665:SF1">
    <property type="entry name" value="PROTEIN ASTEROID HOMOLOG 1"/>
    <property type="match status" value="1"/>
</dbReference>
<reference evidence="4" key="1">
    <citation type="submission" date="2020-12" db="EMBL/GenBank/DDBJ databases">
        <title>Metabolic potential, ecology and presence of endohyphal bacteria is reflected in genomic diversity of Mucoromycotina.</title>
        <authorList>
            <person name="Muszewska A."/>
            <person name="Okrasinska A."/>
            <person name="Steczkiewicz K."/>
            <person name="Drgas O."/>
            <person name="Orlowska M."/>
            <person name="Perlinska-Lenart U."/>
            <person name="Aleksandrzak-Piekarczyk T."/>
            <person name="Szatraj K."/>
            <person name="Zielenkiewicz U."/>
            <person name="Pilsyk S."/>
            <person name="Malc E."/>
            <person name="Mieczkowski P."/>
            <person name="Kruszewska J.S."/>
            <person name="Biernat P."/>
            <person name="Pawlowska J."/>
        </authorList>
    </citation>
    <scope>NUCLEOTIDE SEQUENCE</scope>
    <source>
        <strain evidence="4">WA0000067209</strain>
    </source>
</reference>
<dbReference type="SUPFAM" id="SSF88723">
    <property type="entry name" value="PIN domain-like"/>
    <property type="match status" value="1"/>
</dbReference>
<feature type="region of interest" description="Disordered" evidence="2">
    <location>
        <begin position="639"/>
        <end position="658"/>
    </location>
</feature>
<dbReference type="InterPro" id="IPR029060">
    <property type="entry name" value="PIN-like_dom_sf"/>
</dbReference>
<dbReference type="InterPro" id="IPR039436">
    <property type="entry name" value="Asteroid_dom"/>
</dbReference>
<sequence>MGVLGLAGYVADLPSLGEKIFWKPGSTSGAKFFIDGNAYVHHLYVNSNLDWIYGGQYAELATMFMNQIKAMQSAGIEVKFFFDGPLHSRKEHTRMLRNRGNIDRIKGALKNMAWLARKDTNSEPRSTAEISQHLFVIPPLALDVCVQALRHDSIEFQFCDGEADGEVARQARKVKGYAVSRDSDFFVYNLEDAAYIPLDMLTILPDGVSAMAYHTSKIATHFALEMRFMPVFASIMGNDYLSGDLFRAAVRRHVETVDTQVSKSWFKRTASFVNYHAKQSKSMEDMLFCIVNAIPDLPEHITRQELLQTMQESIRQYDYPQSDSDATQSAKIELPSGSKTFWSATSDRFRNGRYSFKILDVVQSQKFWCIPFVEDLDRESSWMISRQLRQWMYSIVLIPAEQHSSLVSITEYVRHAHHVGQDIVDTMDISEIASLAKLDAVNRSNISAFENSLPLFLRLHQCNPENMLSQSLQPSILSLIAILRYLIHNAASPFGDHQIVQKFSNHEIVAIIVSTITSLASILWPDQPTLTLNLSASLPTRRGLEIAAQLQTTLISSYLLAQALDLDDYLYPPPSLSQYFNGQSLHYYLRNAKGGATIERMVGKRPVISSLCHQVLDIVMAGWQENEVEIIFQYNQKSSERKKNPNSEANNRKVLKKKAKTTGSDNMFNVLSSGCRW</sequence>
<evidence type="ECO:0000259" key="3">
    <source>
        <dbReference type="Pfam" id="PF12813"/>
    </source>
</evidence>
<evidence type="ECO:0000313" key="5">
    <source>
        <dbReference type="Proteomes" id="UP000654370"/>
    </source>
</evidence>
<organism evidence="4 5">
    <name type="scientific">Mortierella isabellina</name>
    <name type="common">Filamentous fungus</name>
    <name type="synonym">Umbelopsis isabellina</name>
    <dbReference type="NCBI Taxonomy" id="91625"/>
    <lineage>
        <taxon>Eukaryota</taxon>
        <taxon>Fungi</taxon>
        <taxon>Fungi incertae sedis</taxon>
        <taxon>Mucoromycota</taxon>
        <taxon>Mucoromycotina</taxon>
        <taxon>Umbelopsidomycetes</taxon>
        <taxon>Umbelopsidales</taxon>
        <taxon>Umbelopsidaceae</taxon>
        <taxon>Umbelopsis</taxon>
    </lineage>
</organism>
<dbReference type="Proteomes" id="UP000654370">
    <property type="component" value="Unassembled WGS sequence"/>
</dbReference>
<evidence type="ECO:0000256" key="1">
    <source>
        <dbReference type="ARBA" id="ARBA00007398"/>
    </source>
</evidence>
<dbReference type="EMBL" id="JAEPQZ010000008">
    <property type="protein sequence ID" value="KAG2178260.1"/>
    <property type="molecule type" value="Genomic_DNA"/>
</dbReference>
<keyword evidence="5" id="KW-1185">Reference proteome</keyword>
<accession>A0A8H7PR54</accession>
<comment type="similarity">
    <text evidence="1">Belongs to the asteroid family.</text>
</comment>
<dbReference type="Pfam" id="PF12813">
    <property type="entry name" value="XPG_I_2"/>
    <property type="match status" value="1"/>
</dbReference>
<dbReference type="AlphaFoldDB" id="A0A8H7PR54"/>
<dbReference type="Gene3D" id="3.40.50.1010">
    <property type="entry name" value="5'-nuclease"/>
    <property type="match status" value="1"/>
</dbReference>
<evidence type="ECO:0000256" key="2">
    <source>
        <dbReference type="SAM" id="MobiDB-lite"/>
    </source>
</evidence>
<dbReference type="OrthoDB" id="25987at2759"/>
<feature type="domain" description="Asteroid" evidence="3">
    <location>
        <begin position="155"/>
        <end position="235"/>
    </location>
</feature>
<comment type="caution">
    <text evidence="4">The sequence shown here is derived from an EMBL/GenBank/DDBJ whole genome shotgun (WGS) entry which is preliminary data.</text>
</comment>